<protein>
    <submittedName>
        <fullName evidence="1">Uncharacterized protein</fullName>
    </submittedName>
</protein>
<sequence length="57" mass="6915">MQNQQCDAVHYLVAFRWGKFRPWSLFHLPTRLGCARSSEPYRRIICRLESTIPWNMF</sequence>
<dbReference type="AlphaFoldDB" id="A0A0A8XPP4"/>
<reference evidence="1" key="1">
    <citation type="submission" date="2014-09" db="EMBL/GenBank/DDBJ databases">
        <authorList>
            <person name="Magalhaes I.L.F."/>
            <person name="Oliveira U."/>
            <person name="Santos F.R."/>
            <person name="Vidigal T.H.D.A."/>
            <person name="Brescovit A.D."/>
            <person name="Santos A.J."/>
        </authorList>
    </citation>
    <scope>NUCLEOTIDE SEQUENCE</scope>
    <source>
        <tissue evidence="1">Shoot tissue taken approximately 20 cm above the soil surface</tissue>
    </source>
</reference>
<organism evidence="1">
    <name type="scientific">Arundo donax</name>
    <name type="common">Giant reed</name>
    <name type="synonym">Donax arundinaceus</name>
    <dbReference type="NCBI Taxonomy" id="35708"/>
    <lineage>
        <taxon>Eukaryota</taxon>
        <taxon>Viridiplantae</taxon>
        <taxon>Streptophyta</taxon>
        <taxon>Embryophyta</taxon>
        <taxon>Tracheophyta</taxon>
        <taxon>Spermatophyta</taxon>
        <taxon>Magnoliopsida</taxon>
        <taxon>Liliopsida</taxon>
        <taxon>Poales</taxon>
        <taxon>Poaceae</taxon>
        <taxon>PACMAD clade</taxon>
        <taxon>Arundinoideae</taxon>
        <taxon>Arundineae</taxon>
        <taxon>Arundo</taxon>
    </lineage>
</organism>
<evidence type="ECO:0000313" key="1">
    <source>
        <dbReference type="EMBL" id="JAD14510.1"/>
    </source>
</evidence>
<name>A0A0A8XPP4_ARUDO</name>
<proteinExistence type="predicted"/>
<dbReference type="EMBL" id="GBRH01283385">
    <property type="protein sequence ID" value="JAD14510.1"/>
    <property type="molecule type" value="Transcribed_RNA"/>
</dbReference>
<reference evidence="1" key="2">
    <citation type="journal article" date="2015" name="Data Brief">
        <title>Shoot transcriptome of the giant reed, Arundo donax.</title>
        <authorList>
            <person name="Barrero R.A."/>
            <person name="Guerrero F.D."/>
            <person name="Moolhuijzen P."/>
            <person name="Goolsby J.A."/>
            <person name="Tidwell J."/>
            <person name="Bellgard S.E."/>
            <person name="Bellgard M.I."/>
        </authorList>
    </citation>
    <scope>NUCLEOTIDE SEQUENCE</scope>
    <source>
        <tissue evidence="1">Shoot tissue taken approximately 20 cm above the soil surface</tissue>
    </source>
</reference>
<accession>A0A0A8XPP4</accession>